<dbReference type="EMBL" id="UFAJ01000442">
    <property type="protein sequence ID" value="SSD60753.1"/>
    <property type="molecule type" value="Genomic_DNA"/>
</dbReference>
<feature type="region of interest" description="Disordered" evidence="2">
    <location>
        <begin position="281"/>
        <end position="300"/>
    </location>
</feature>
<sequence length="399" mass="45586">MRDIPSLSLLAQIKLQQNIILLKDIGQVPYHIIRPILFKITDYKQLDLLESSNPLIIIDDDEVWYALIKKDFPNHALENYSMHKDKILSSLLKTVFKCKDKDLRDWVINNQIIQAKYNSYNFEALHSNSNTTTSQPIIERYKIPSKLLYMKYRQDINKREQEAELKLKKTINDLQKSRQENSIIHLKNDEDIKQHLPKTSSRVFKYRGDQQQNNTKSKLFLKSLNECRQYKRKFTKNSLNSLTGTSTIKQLSTKNMGVNTNNNPLINNKKDQSASPIVVVGGGGGDDKKTNTIGKKTSTTSGRIRQSLSMTKNNSIGKSTSMTPSFSTPSTNTLFIPSRETKKKKLTSIFQKNKKPNVGSDNSYLITAANPTVRNKASVYIYNNNDRSTINKKKTDGNS</sequence>
<proteinExistence type="predicted"/>
<feature type="region of interest" description="Disordered" evidence="2">
    <location>
        <begin position="313"/>
        <end position="334"/>
    </location>
</feature>
<keyword evidence="4" id="KW-1185">Reference proteome</keyword>
<evidence type="ECO:0000256" key="1">
    <source>
        <dbReference type="SAM" id="Coils"/>
    </source>
</evidence>
<dbReference type="Gene3D" id="6.10.250.3180">
    <property type="match status" value="1"/>
</dbReference>
<dbReference type="Pfam" id="PF06881">
    <property type="entry name" value="Elongin_A"/>
    <property type="match status" value="1"/>
</dbReference>
<dbReference type="VEuPathDB" id="FungiDB:SCODWIG_02514"/>
<feature type="compositionally biased region" description="Low complexity" evidence="2">
    <location>
        <begin position="319"/>
        <end position="333"/>
    </location>
</feature>
<dbReference type="GO" id="GO:0006368">
    <property type="term" value="P:transcription elongation by RNA polymerase II"/>
    <property type="evidence" value="ECO:0007669"/>
    <property type="project" value="InterPro"/>
</dbReference>
<reference evidence="4" key="1">
    <citation type="submission" date="2018-06" db="EMBL/GenBank/DDBJ databases">
        <authorList>
            <person name="Guldener U."/>
        </authorList>
    </citation>
    <scope>NUCLEOTIDE SEQUENCE [LARGE SCALE GENOMIC DNA]</scope>
    <source>
        <strain evidence="4">UTAD17</strain>
    </source>
</reference>
<protein>
    <recommendedName>
        <fullName evidence="5">Elongin-A</fullName>
    </recommendedName>
</protein>
<evidence type="ECO:0000313" key="3">
    <source>
        <dbReference type="EMBL" id="SSD60753.1"/>
    </source>
</evidence>
<accession>A0A376B7U5</accession>
<dbReference type="AlphaFoldDB" id="A0A376B7U5"/>
<feature type="compositionally biased region" description="Polar residues" evidence="2">
    <location>
        <begin position="291"/>
        <end position="300"/>
    </location>
</feature>
<keyword evidence="1" id="KW-0175">Coiled coil</keyword>
<gene>
    <name evidence="3" type="ORF">SCODWIG_02514</name>
</gene>
<dbReference type="PANTHER" id="PTHR15141">
    <property type="entry name" value="TRANSCRIPTION ELONGATION FACTOR B POLYPEPTIDE 3"/>
    <property type="match status" value="1"/>
</dbReference>
<evidence type="ECO:0000256" key="2">
    <source>
        <dbReference type="SAM" id="MobiDB-lite"/>
    </source>
</evidence>
<organism evidence="3 4">
    <name type="scientific">Saccharomycodes ludwigii</name>
    <dbReference type="NCBI Taxonomy" id="36035"/>
    <lineage>
        <taxon>Eukaryota</taxon>
        <taxon>Fungi</taxon>
        <taxon>Dikarya</taxon>
        <taxon>Ascomycota</taxon>
        <taxon>Saccharomycotina</taxon>
        <taxon>Saccharomycetes</taxon>
        <taxon>Saccharomycodales</taxon>
        <taxon>Saccharomycodaceae</taxon>
        <taxon>Saccharomycodes</taxon>
    </lineage>
</organism>
<dbReference type="GO" id="GO:0070449">
    <property type="term" value="C:elongin complex"/>
    <property type="evidence" value="ECO:0007669"/>
    <property type="project" value="InterPro"/>
</dbReference>
<feature type="coiled-coil region" evidence="1">
    <location>
        <begin position="153"/>
        <end position="180"/>
    </location>
</feature>
<dbReference type="OrthoDB" id="21513at2759"/>
<dbReference type="PANTHER" id="PTHR15141:SF76">
    <property type="entry name" value="TRANSCRIPTION ELONGATION FACTOR B POLYPEPTIDE 3"/>
    <property type="match status" value="1"/>
</dbReference>
<name>A0A376B7U5_9ASCO</name>
<evidence type="ECO:0008006" key="5">
    <source>
        <dbReference type="Google" id="ProtNLM"/>
    </source>
</evidence>
<dbReference type="InterPro" id="IPR051870">
    <property type="entry name" value="Elongin-A_domain"/>
</dbReference>
<evidence type="ECO:0000313" key="4">
    <source>
        <dbReference type="Proteomes" id="UP000262825"/>
    </source>
</evidence>
<dbReference type="InterPro" id="IPR010684">
    <property type="entry name" value="RNA_pol_II_trans_fac_SIII_A"/>
</dbReference>
<dbReference type="Proteomes" id="UP000262825">
    <property type="component" value="Unassembled WGS sequence"/>
</dbReference>